<reference evidence="1 2" key="1">
    <citation type="submission" date="2016-03" db="EMBL/GenBank/DDBJ databases">
        <title>Genome sequence of Variovorax paradoxus KB5.</title>
        <authorList>
            <person name="Jeong H."/>
            <person name="Hong C.E."/>
            <person name="Jo S.H."/>
            <person name="Park J.M."/>
        </authorList>
    </citation>
    <scope>NUCLEOTIDE SEQUENCE [LARGE SCALE GENOMIC DNA]</scope>
    <source>
        <strain evidence="1 2">KB5</strain>
    </source>
</reference>
<name>A0AA91DJH5_VARPD</name>
<organism evidence="1 2">
    <name type="scientific">Variovorax paradoxus</name>
    <dbReference type="NCBI Taxonomy" id="34073"/>
    <lineage>
        <taxon>Bacteria</taxon>
        <taxon>Pseudomonadati</taxon>
        <taxon>Pseudomonadota</taxon>
        <taxon>Betaproteobacteria</taxon>
        <taxon>Burkholderiales</taxon>
        <taxon>Comamonadaceae</taxon>
        <taxon>Variovorax</taxon>
    </lineage>
</organism>
<evidence type="ECO:0000313" key="1">
    <source>
        <dbReference type="EMBL" id="OAK58988.1"/>
    </source>
</evidence>
<gene>
    <name evidence="1" type="ORF">A3K87_27000</name>
</gene>
<proteinExistence type="predicted"/>
<dbReference type="EMBL" id="LVHG01000076">
    <property type="protein sequence ID" value="OAK58988.1"/>
    <property type="molecule type" value="Genomic_DNA"/>
</dbReference>
<protein>
    <submittedName>
        <fullName evidence="1">Uncharacterized protein</fullName>
    </submittedName>
</protein>
<dbReference type="AlphaFoldDB" id="A0AA91DJH5"/>
<sequence length="61" mass="6930">MMPAVASGTVDIAGGAYVLACHRRIQTIHATHPMHFVLTRKLLIYQLIHDWMLVRRGEVCM</sequence>
<accession>A0AA91DJH5</accession>
<comment type="caution">
    <text evidence="1">The sequence shown here is derived from an EMBL/GenBank/DDBJ whole genome shotgun (WGS) entry which is preliminary data.</text>
</comment>
<dbReference type="Proteomes" id="UP000077852">
    <property type="component" value="Unassembled WGS sequence"/>
</dbReference>
<evidence type="ECO:0000313" key="2">
    <source>
        <dbReference type="Proteomes" id="UP000077852"/>
    </source>
</evidence>